<protein>
    <submittedName>
        <fullName evidence="1">Uncharacterized protein</fullName>
    </submittedName>
</protein>
<dbReference type="PROSITE" id="PS51257">
    <property type="entry name" value="PROKAR_LIPOPROTEIN"/>
    <property type="match status" value="1"/>
</dbReference>
<evidence type="ECO:0000313" key="1">
    <source>
        <dbReference type="EMBL" id="GFO60122.1"/>
    </source>
</evidence>
<accession>A0A6V8MJJ6</accession>
<proteinExistence type="predicted"/>
<dbReference type="Proteomes" id="UP000556026">
    <property type="component" value="Unassembled WGS sequence"/>
</dbReference>
<comment type="caution">
    <text evidence="1">The sequence shown here is derived from an EMBL/GenBank/DDBJ whole genome shotgun (WGS) entry which is preliminary data.</text>
</comment>
<organism evidence="1 2">
    <name type="scientific">Geomonas silvestris</name>
    <dbReference type="NCBI Taxonomy" id="2740184"/>
    <lineage>
        <taxon>Bacteria</taxon>
        <taxon>Pseudomonadati</taxon>
        <taxon>Thermodesulfobacteriota</taxon>
        <taxon>Desulfuromonadia</taxon>
        <taxon>Geobacterales</taxon>
        <taxon>Geobacteraceae</taxon>
        <taxon>Geomonas</taxon>
    </lineage>
</organism>
<dbReference type="AlphaFoldDB" id="A0A6V8MJJ6"/>
<evidence type="ECO:0000313" key="2">
    <source>
        <dbReference type="Proteomes" id="UP000556026"/>
    </source>
</evidence>
<name>A0A6V8MJJ6_9BACT</name>
<dbReference type="EMBL" id="BLXX01000007">
    <property type="protein sequence ID" value="GFO60122.1"/>
    <property type="molecule type" value="Genomic_DNA"/>
</dbReference>
<reference evidence="2" key="1">
    <citation type="submission" date="2020-06" db="EMBL/GenBank/DDBJ databases">
        <title>Draft genomic sequence of Geomonas sp. Red330.</title>
        <authorList>
            <person name="Itoh H."/>
            <person name="Zhenxing X."/>
            <person name="Ushijima N."/>
            <person name="Masuda Y."/>
            <person name="Shiratori Y."/>
            <person name="Senoo K."/>
        </authorList>
    </citation>
    <scope>NUCLEOTIDE SEQUENCE [LARGE SCALE GENOMIC DNA]</scope>
    <source>
        <strain evidence="2">Red330</strain>
    </source>
</reference>
<keyword evidence="2" id="KW-1185">Reference proteome</keyword>
<sequence>MKTGDLKLGAGGQGGVFPHWILPLLAMGCDENKKGASHLVVKGAFACLSATWHCTVPVTVIIKAEAVPERQAALTSRNTVHQLRESIRAIAAATKLQAAQLRYCADSEFIRRFGSAEH</sequence>
<gene>
    <name evidence="1" type="ORF">GMST_24470</name>
</gene>